<keyword evidence="4" id="KW-1185">Reference proteome</keyword>
<evidence type="ECO:0000259" key="1">
    <source>
        <dbReference type="Pfam" id="PF00534"/>
    </source>
</evidence>
<name>A0A1I0NTH9_9EURY</name>
<organism evidence="3 4">
    <name type="scientific">Halobacterium jilantaiense</name>
    <dbReference type="NCBI Taxonomy" id="355548"/>
    <lineage>
        <taxon>Archaea</taxon>
        <taxon>Methanobacteriati</taxon>
        <taxon>Methanobacteriota</taxon>
        <taxon>Stenosarchaea group</taxon>
        <taxon>Halobacteria</taxon>
        <taxon>Halobacteriales</taxon>
        <taxon>Halobacteriaceae</taxon>
        <taxon>Halobacterium</taxon>
    </lineage>
</organism>
<evidence type="ECO:0000313" key="3">
    <source>
        <dbReference type="EMBL" id="SEW04930.1"/>
    </source>
</evidence>
<accession>A0A1I0NTH9</accession>
<dbReference type="PANTHER" id="PTHR12526">
    <property type="entry name" value="GLYCOSYLTRANSFERASE"/>
    <property type="match status" value="1"/>
</dbReference>
<dbReference type="SUPFAM" id="SSF53756">
    <property type="entry name" value="UDP-Glycosyltransferase/glycogen phosphorylase"/>
    <property type="match status" value="1"/>
</dbReference>
<dbReference type="STRING" id="355548.SAMN04487945_1135"/>
<proteinExistence type="predicted"/>
<dbReference type="AlphaFoldDB" id="A0A1I0NTH9"/>
<dbReference type="EMBL" id="FOJA01000001">
    <property type="protein sequence ID" value="SEW04930.1"/>
    <property type="molecule type" value="Genomic_DNA"/>
</dbReference>
<dbReference type="InterPro" id="IPR001296">
    <property type="entry name" value="Glyco_trans_1"/>
</dbReference>
<dbReference type="GO" id="GO:0016757">
    <property type="term" value="F:glycosyltransferase activity"/>
    <property type="evidence" value="ECO:0007669"/>
    <property type="project" value="InterPro"/>
</dbReference>
<reference evidence="3 4" key="1">
    <citation type="submission" date="2016-10" db="EMBL/GenBank/DDBJ databases">
        <authorList>
            <person name="de Groot N.N."/>
        </authorList>
    </citation>
    <scope>NUCLEOTIDE SEQUENCE [LARGE SCALE GENOMIC DNA]</scope>
    <source>
        <strain evidence="3 4">CGMCC 1.5337</strain>
    </source>
</reference>
<dbReference type="Pfam" id="PF13439">
    <property type="entry name" value="Glyco_transf_4"/>
    <property type="match status" value="1"/>
</dbReference>
<keyword evidence="3" id="KW-0808">Transferase</keyword>
<dbReference type="InterPro" id="IPR028098">
    <property type="entry name" value="Glyco_trans_4-like_N"/>
</dbReference>
<dbReference type="Gene3D" id="3.40.50.2000">
    <property type="entry name" value="Glycogen Phosphorylase B"/>
    <property type="match status" value="2"/>
</dbReference>
<dbReference type="PANTHER" id="PTHR12526:SF630">
    <property type="entry name" value="GLYCOSYLTRANSFERASE"/>
    <property type="match status" value="1"/>
</dbReference>
<evidence type="ECO:0000313" key="4">
    <source>
        <dbReference type="Proteomes" id="UP000198518"/>
    </source>
</evidence>
<dbReference type="RefSeq" id="WP_089668387.1">
    <property type="nucleotide sequence ID" value="NZ_FOJA01000001.1"/>
</dbReference>
<gene>
    <name evidence="3" type="ORF">SAMN04487945_1135</name>
</gene>
<feature type="domain" description="Glycosyltransferase subfamily 4-like N-terminal" evidence="2">
    <location>
        <begin position="24"/>
        <end position="170"/>
    </location>
</feature>
<dbReference type="OrthoDB" id="270666at2157"/>
<dbReference type="CDD" id="cd03801">
    <property type="entry name" value="GT4_PimA-like"/>
    <property type="match status" value="1"/>
</dbReference>
<sequence length="355" mass="39439">MRVAFVSETTAHHARGDDLDRLELLADRLTDRGHDVHVCCAQWWDGQPDTFDHEGVTYHAVTAERGQRWFAAKTVPALSTIDPDVVHATSRTPGHVYGARWGGLLAGAPVVLDWYDARTESGGLAGRAYRYAARKPNAVVTPSRTVKTSVRECGRNGEDVRVVPTGIDMEQIRRAVPGDGGDIVCSRHLDADANLESLFLALAEFREYDWNCTVVGDGPERASYERQARDLRIADRVDFVGDQSVEERVEIFKNAHVYVHTAERTSFALDLLRALACGCVGIVEYHAQSSAHELVETYERGFRATSDEEITECLVRAGDLERKAVDESFADYDHGSFLDSYLDIYQTAQESAGLF</sequence>
<dbReference type="Proteomes" id="UP000198518">
    <property type="component" value="Unassembled WGS sequence"/>
</dbReference>
<dbReference type="Pfam" id="PF00534">
    <property type="entry name" value="Glycos_transf_1"/>
    <property type="match status" value="1"/>
</dbReference>
<feature type="domain" description="Glycosyl transferase family 1" evidence="1">
    <location>
        <begin position="177"/>
        <end position="303"/>
    </location>
</feature>
<protein>
    <submittedName>
        <fullName evidence="3">Glycosyltransferase involved in cell wall bisynthesis</fullName>
    </submittedName>
</protein>
<evidence type="ECO:0000259" key="2">
    <source>
        <dbReference type="Pfam" id="PF13439"/>
    </source>
</evidence>